<gene>
    <name evidence="4" type="ORF">QBC42DRAFT_300363</name>
</gene>
<evidence type="ECO:0000259" key="3">
    <source>
        <dbReference type="Pfam" id="PF26616"/>
    </source>
</evidence>
<keyword evidence="2" id="KW-0812">Transmembrane</keyword>
<comment type="caution">
    <text evidence="4">The sequence shown here is derived from an EMBL/GenBank/DDBJ whole genome shotgun (WGS) entry which is preliminary data.</text>
</comment>
<name>A0AAV9HFD4_9PEZI</name>
<feature type="region of interest" description="Disordered" evidence="1">
    <location>
        <begin position="718"/>
        <end position="742"/>
    </location>
</feature>
<reference evidence="4" key="1">
    <citation type="journal article" date="2023" name="Mol. Phylogenet. Evol.">
        <title>Genome-scale phylogeny and comparative genomics of the fungal order Sordariales.</title>
        <authorList>
            <person name="Hensen N."/>
            <person name="Bonometti L."/>
            <person name="Westerberg I."/>
            <person name="Brannstrom I.O."/>
            <person name="Guillou S."/>
            <person name="Cros-Aarteil S."/>
            <person name="Calhoun S."/>
            <person name="Haridas S."/>
            <person name="Kuo A."/>
            <person name="Mondo S."/>
            <person name="Pangilinan J."/>
            <person name="Riley R."/>
            <person name="LaButti K."/>
            <person name="Andreopoulos B."/>
            <person name="Lipzen A."/>
            <person name="Chen C."/>
            <person name="Yan M."/>
            <person name="Daum C."/>
            <person name="Ng V."/>
            <person name="Clum A."/>
            <person name="Steindorff A."/>
            <person name="Ohm R.A."/>
            <person name="Martin F."/>
            <person name="Silar P."/>
            <person name="Natvig D.O."/>
            <person name="Lalanne C."/>
            <person name="Gautier V."/>
            <person name="Ament-Velasquez S.L."/>
            <person name="Kruys A."/>
            <person name="Hutchinson M.I."/>
            <person name="Powell A.J."/>
            <person name="Barry K."/>
            <person name="Miller A.N."/>
            <person name="Grigoriev I.V."/>
            <person name="Debuchy R."/>
            <person name="Gladieux P."/>
            <person name="Hiltunen Thoren M."/>
            <person name="Johannesson H."/>
        </authorList>
    </citation>
    <scope>NUCLEOTIDE SEQUENCE</scope>
    <source>
        <strain evidence="4">PSN324</strain>
    </source>
</reference>
<keyword evidence="5" id="KW-1185">Reference proteome</keyword>
<dbReference type="InterPro" id="IPR058257">
    <property type="entry name" value="CorA-like_dom"/>
</dbReference>
<evidence type="ECO:0000313" key="4">
    <source>
        <dbReference type="EMBL" id="KAK4458323.1"/>
    </source>
</evidence>
<organism evidence="4 5">
    <name type="scientific">Cladorrhinum samala</name>
    <dbReference type="NCBI Taxonomy" id="585594"/>
    <lineage>
        <taxon>Eukaryota</taxon>
        <taxon>Fungi</taxon>
        <taxon>Dikarya</taxon>
        <taxon>Ascomycota</taxon>
        <taxon>Pezizomycotina</taxon>
        <taxon>Sordariomycetes</taxon>
        <taxon>Sordariomycetidae</taxon>
        <taxon>Sordariales</taxon>
        <taxon>Podosporaceae</taxon>
        <taxon>Cladorrhinum</taxon>
    </lineage>
</organism>
<keyword evidence="2" id="KW-0472">Membrane</keyword>
<protein>
    <recommendedName>
        <fullName evidence="3">CorA-like transporter domain-containing protein</fullName>
    </recommendedName>
</protein>
<dbReference type="EMBL" id="MU865073">
    <property type="protein sequence ID" value="KAK4458323.1"/>
    <property type="molecule type" value="Genomic_DNA"/>
</dbReference>
<evidence type="ECO:0000256" key="1">
    <source>
        <dbReference type="SAM" id="MobiDB-lite"/>
    </source>
</evidence>
<dbReference type="Proteomes" id="UP001321749">
    <property type="component" value="Unassembled WGS sequence"/>
</dbReference>
<feature type="region of interest" description="Disordered" evidence="1">
    <location>
        <begin position="619"/>
        <end position="645"/>
    </location>
</feature>
<feature type="domain" description="CorA-like transporter" evidence="3">
    <location>
        <begin position="285"/>
        <end position="392"/>
    </location>
</feature>
<feature type="domain" description="CorA-like transporter" evidence="3">
    <location>
        <begin position="146"/>
        <end position="251"/>
    </location>
</feature>
<keyword evidence="2" id="KW-1133">Transmembrane helix</keyword>
<feature type="compositionally biased region" description="Basic residues" evidence="1">
    <location>
        <begin position="620"/>
        <end position="631"/>
    </location>
</feature>
<feature type="transmembrane region" description="Helical" evidence="2">
    <location>
        <begin position="587"/>
        <end position="610"/>
    </location>
</feature>
<dbReference type="Pfam" id="PF26616">
    <property type="entry name" value="CorA-like"/>
    <property type="match status" value="2"/>
</dbReference>
<evidence type="ECO:0000256" key="2">
    <source>
        <dbReference type="SAM" id="Phobius"/>
    </source>
</evidence>
<feature type="transmembrane region" description="Helical" evidence="2">
    <location>
        <begin position="529"/>
        <end position="548"/>
    </location>
</feature>
<reference evidence="4" key="2">
    <citation type="submission" date="2023-06" db="EMBL/GenBank/DDBJ databases">
        <authorList>
            <consortium name="Lawrence Berkeley National Laboratory"/>
            <person name="Mondo S.J."/>
            <person name="Hensen N."/>
            <person name="Bonometti L."/>
            <person name="Westerberg I."/>
            <person name="Brannstrom I.O."/>
            <person name="Guillou S."/>
            <person name="Cros-Aarteil S."/>
            <person name="Calhoun S."/>
            <person name="Haridas S."/>
            <person name="Kuo A."/>
            <person name="Pangilinan J."/>
            <person name="Riley R."/>
            <person name="Labutti K."/>
            <person name="Andreopoulos B."/>
            <person name="Lipzen A."/>
            <person name="Chen C."/>
            <person name="Yanf M."/>
            <person name="Daum C."/>
            <person name="Ng V."/>
            <person name="Clum A."/>
            <person name="Steindorff A."/>
            <person name="Ohm R."/>
            <person name="Martin F."/>
            <person name="Silar P."/>
            <person name="Natvig D."/>
            <person name="Lalanne C."/>
            <person name="Gautier V."/>
            <person name="Ament-Velasquez S.L."/>
            <person name="Kruys A."/>
            <person name="Hutchinson M.I."/>
            <person name="Powell A.J."/>
            <person name="Barry K."/>
            <person name="Miller A.N."/>
            <person name="Grigoriev I.V."/>
            <person name="Debuchy R."/>
            <person name="Gladieux P."/>
            <person name="Thoren M.H."/>
            <person name="Johannesson H."/>
        </authorList>
    </citation>
    <scope>NUCLEOTIDE SEQUENCE</scope>
    <source>
        <strain evidence="4">PSN324</strain>
    </source>
</reference>
<sequence>MAAENMPQSSDEPGLEDVTPLLDEALADWKSYPTNLQSVQPLGRPSSLRAIRNHFENTKPKVLIVIDEATSLARKKAAERNTKTFWYDVESGRPDSHSDVRVSGFDYLRPKVMDINSSKTFDKHFGPEILSRPTTDTFDERFGLENVRRQDPPHRFIILQSWAPKTARLKITEELLLKILTYHQVSPHFLGFLSHICQDDGSDMGKVPFGGFQRLGSFARTPTPAGAIKSVLGRSGHQHELVFELRTVCSISGNGAAAESEPDGPDGEPRQKTTQIVNDNIDSESDTSSQAGLKLWPITQSVIYHRFDVITGKSLWIITAGDGDRSKTLSPFQTTRDVEDSLSGLGVSMAPKFAARCFASTLSALVHLGDWSLSDFDSYITTLNKEMQELTAPHIESTKDDEEPVSEKTLKKLHQYKETLGECILALQSNHRVCQSLLDLHGQEFSAKRKKLSKLGLPWLKGDKSQEAVAEDVKRFHVAMSSVCETIHEMLRRAEVVKEISHAREQTIYRLLQNRDTGASLQLAQVTTLFSVITLILLPVSVVSSIFSTDIIRFDQQKQDAEQQDGSAGGLEPLPSRGFAGRWSGPAIFWFLLLSSLATAAVLLLAWRLVPEFGQMWSRSKGKNKKNKKKKQDGSEGSRGGVGAKLRNGVAHARRAYGEAVEKYGGRLRGQRVTSKLGEVRGRLTGYFLGGVGGGGGGGGDGGGDVPRRVDVEMGTQPAGGFVEGEKTELDQSVSVTTTAVV</sequence>
<feature type="region of interest" description="Disordered" evidence="1">
    <location>
        <begin position="254"/>
        <end position="273"/>
    </location>
</feature>
<dbReference type="AlphaFoldDB" id="A0AAV9HFD4"/>
<evidence type="ECO:0000313" key="5">
    <source>
        <dbReference type="Proteomes" id="UP001321749"/>
    </source>
</evidence>
<proteinExistence type="predicted"/>
<feature type="compositionally biased region" description="Polar residues" evidence="1">
    <location>
        <begin position="731"/>
        <end position="742"/>
    </location>
</feature>
<accession>A0AAV9HFD4</accession>